<comment type="caution">
    <text evidence="1">The sequence shown here is derived from an EMBL/GenBank/DDBJ whole genome shotgun (WGS) entry which is preliminary data.</text>
</comment>
<gene>
    <name evidence="1" type="ORF">EB796_002496</name>
</gene>
<sequence length="97" mass="11118">MWSEWTEWSICDRHYRRQRSHVCDNPEPFCGGSDCHGDIVDESLCCQEPGEGQHANISYKSIDNTTVYLLPGHYYTYTVSMAMNMKMVEMKGTSPAC</sequence>
<dbReference type="PROSITE" id="PS50092">
    <property type="entry name" value="TSP1"/>
    <property type="match status" value="1"/>
</dbReference>
<evidence type="ECO:0000313" key="1">
    <source>
        <dbReference type="EMBL" id="KAF6039198.1"/>
    </source>
</evidence>
<protein>
    <submittedName>
        <fullName evidence="1">Uncharacterized protein</fullName>
    </submittedName>
</protein>
<organism evidence="1 2">
    <name type="scientific">Bugula neritina</name>
    <name type="common">Brown bryozoan</name>
    <name type="synonym">Sertularia neritina</name>
    <dbReference type="NCBI Taxonomy" id="10212"/>
    <lineage>
        <taxon>Eukaryota</taxon>
        <taxon>Metazoa</taxon>
        <taxon>Spiralia</taxon>
        <taxon>Lophotrochozoa</taxon>
        <taxon>Bryozoa</taxon>
        <taxon>Gymnolaemata</taxon>
        <taxon>Cheilostomatida</taxon>
        <taxon>Flustrina</taxon>
        <taxon>Buguloidea</taxon>
        <taxon>Bugulidae</taxon>
        <taxon>Bugula</taxon>
    </lineage>
</organism>
<dbReference type="Proteomes" id="UP000593567">
    <property type="component" value="Unassembled WGS sequence"/>
</dbReference>
<dbReference type="InterPro" id="IPR000884">
    <property type="entry name" value="TSP1_rpt"/>
</dbReference>
<keyword evidence="2" id="KW-1185">Reference proteome</keyword>
<reference evidence="1" key="1">
    <citation type="submission" date="2020-06" db="EMBL/GenBank/DDBJ databases">
        <title>Draft genome of Bugula neritina, a colonial animal packing powerful symbionts and potential medicines.</title>
        <authorList>
            <person name="Rayko M."/>
        </authorList>
    </citation>
    <scope>NUCLEOTIDE SEQUENCE [LARGE SCALE GENOMIC DNA]</scope>
    <source>
        <strain evidence="1">Kwan_BN1</strain>
    </source>
</reference>
<dbReference type="EMBL" id="VXIV02000293">
    <property type="protein sequence ID" value="KAF6039198.1"/>
    <property type="molecule type" value="Genomic_DNA"/>
</dbReference>
<dbReference type="OrthoDB" id="9867095at2759"/>
<dbReference type="Gene3D" id="2.20.100.10">
    <property type="entry name" value="Thrombospondin type-1 (TSP1) repeat"/>
    <property type="match status" value="1"/>
</dbReference>
<accession>A0A7J7KM17</accession>
<dbReference type="AlphaFoldDB" id="A0A7J7KM17"/>
<name>A0A7J7KM17_BUGNE</name>
<dbReference type="InterPro" id="IPR036383">
    <property type="entry name" value="TSP1_rpt_sf"/>
</dbReference>
<dbReference type="SUPFAM" id="SSF82895">
    <property type="entry name" value="TSP-1 type 1 repeat"/>
    <property type="match status" value="1"/>
</dbReference>
<proteinExistence type="predicted"/>
<evidence type="ECO:0000313" key="2">
    <source>
        <dbReference type="Proteomes" id="UP000593567"/>
    </source>
</evidence>